<feature type="chain" id="PRO_5038195218" description="Arginine biosynthesis bifunctional protein ArgJ alpha chain" evidence="9">
    <location>
        <begin position="1"/>
        <end position="188"/>
    </location>
</feature>
<keyword evidence="6 9" id="KW-0068">Autocatalytic cleavage</keyword>
<dbReference type="PANTHER" id="PTHR23100:SF0">
    <property type="entry name" value="ARGININE BIOSYNTHESIS BIFUNCTIONAL PROTEIN ARGJ, MITOCHONDRIAL"/>
    <property type="match status" value="1"/>
</dbReference>
<dbReference type="Gene3D" id="3.60.70.12">
    <property type="entry name" value="L-amino peptidase D-ALA esterase/amidase"/>
    <property type="match status" value="1"/>
</dbReference>
<dbReference type="PANTHER" id="PTHR23100">
    <property type="entry name" value="ARGININE BIOSYNTHESIS BIFUNCTIONAL PROTEIN ARGJ"/>
    <property type="match status" value="1"/>
</dbReference>
<comment type="pathway">
    <text evidence="9">Amino-acid biosynthesis; L-arginine biosynthesis; N(2)-acetyl-L-ornithine from L-glutamate: step 1/4.</text>
</comment>
<dbReference type="GO" id="GO:0006526">
    <property type="term" value="P:L-arginine biosynthetic process"/>
    <property type="evidence" value="ECO:0007669"/>
    <property type="project" value="UniProtKB-UniRule"/>
</dbReference>
<feature type="site" description="Involved in the stabilization of negative charge on the oxyanion by the formation of the oxyanion hole" evidence="9">
    <location>
        <position position="115"/>
    </location>
</feature>
<feature type="binding site" evidence="9">
    <location>
        <position position="189"/>
    </location>
    <ligand>
        <name>substrate</name>
    </ligand>
</feature>
<comment type="catalytic activity">
    <reaction evidence="9">
        <text>N(2)-acetyl-L-ornithine + L-glutamate = N-acetyl-L-glutamate + L-ornithine</text>
        <dbReference type="Rhea" id="RHEA:15349"/>
        <dbReference type="ChEBI" id="CHEBI:29985"/>
        <dbReference type="ChEBI" id="CHEBI:44337"/>
        <dbReference type="ChEBI" id="CHEBI:46911"/>
        <dbReference type="ChEBI" id="CHEBI:57805"/>
        <dbReference type="EC" id="2.3.1.35"/>
    </reaction>
</comment>
<dbReference type="GO" id="GO:0004358">
    <property type="term" value="F:L-glutamate N-acetyltransferase activity, acting on acetyl-L-ornithine as donor"/>
    <property type="evidence" value="ECO:0007669"/>
    <property type="project" value="UniProtKB-UniRule"/>
</dbReference>
<evidence type="ECO:0000256" key="8">
    <source>
        <dbReference type="ARBA" id="ARBA00023315"/>
    </source>
</evidence>
<comment type="similarity">
    <text evidence="1 9">Belongs to the ArgJ family.</text>
</comment>
<feature type="binding site" evidence="9">
    <location>
        <position position="152"/>
    </location>
    <ligand>
        <name>substrate</name>
    </ligand>
</feature>
<keyword evidence="11" id="KW-1185">Reference proteome</keyword>
<dbReference type="NCBIfam" id="NF003802">
    <property type="entry name" value="PRK05388.1"/>
    <property type="match status" value="1"/>
</dbReference>
<feature type="binding site" evidence="9">
    <location>
        <position position="275"/>
    </location>
    <ligand>
        <name>substrate</name>
    </ligand>
</feature>
<comment type="pathway">
    <text evidence="9">Amino-acid biosynthesis; L-arginine biosynthesis; L-ornithine and N-acetyl-L-glutamate from L-glutamate and N(2)-acetyl-L-ornithine (cyclic): step 1/1.</text>
</comment>
<dbReference type="NCBIfam" id="TIGR00120">
    <property type="entry name" value="ArgJ"/>
    <property type="match status" value="1"/>
</dbReference>
<comment type="subunit">
    <text evidence="2 9">Heterotetramer of two alpha and two beta chains.</text>
</comment>
<dbReference type="AlphaFoldDB" id="A0A926EE66"/>
<sequence>MELIKIEGGVCAPRGFLASGVHCGIRKNKEKRDLALIYCETLCSAAAVYTQNKVKGAPIAVTRRNLADGIAQAVICNSGNANTCNADGEEKAAQMCRLIADELSITPENVIVASTGVIGQVLPIEPIASHTHALKEALSREGSGDAAEAIMTTDTHRKEVAVSFELGGKECRIAGMAKGSGMIHPNMATMLGFLTTDVCIDPDMLKKALSACITDTFNMVSVDGDTSTNDMVSIMASGLAGNAMIDEEGLFFDTFTEALMEVCRHLAKEVAADGEGASKALVCTVQGAPTKDCARKIAKSVITSSLFKAAMFGSDANWGRVLCAIGYTDANFSIDKTKVTLSSCAGSILVCENAAGVAFSEEEAKVILSQNEINILIELFDGEEEATAYGCDLTYDYVKINGDYRT</sequence>
<evidence type="ECO:0000313" key="11">
    <source>
        <dbReference type="Proteomes" id="UP000660861"/>
    </source>
</evidence>
<dbReference type="SUPFAM" id="SSF56266">
    <property type="entry name" value="DmpA/ArgJ-like"/>
    <property type="match status" value="1"/>
</dbReference>
<proteinExistence type="inferred from homology"/>
<dbReference type="FunFam" id="3.60.70.12:FF:000001">
    <property type="entry name" value="Arginine biosynthesis bifunctional protein ArgJ, chloroplastic"/>
    <property type="match status" value="1"/>
</dbReference>
<evidence type="ECO:0000256" key="6">
    <source>
        <dbReference type="ARBA" id="ARBA00022813"/>
    </source>
</evidence>
<dbReference type="GO" id="GO:0004042">
    <property type="term" value="F:L-glutamate N-acetyltransferase activity"/>
    <property type="evidence" value="ECO:0007669"/>
    <property type="project" value="UniProtKB-UniRule"/>
</dbReference>
<comment type="subcellular location">
    <subcellularLocation>
        <location evidence="9">Cytoplasm</location>
    </subcellularLocation>
</comment>
<feature type="site" description="Involved in the stabilization of negative charge on the oxyanion by the formation of the oxyanion hole" evidence="9">
    <location>
        <position position="116"/>
    </location>
</feature>
<keyword evidence="4 9" id="KW-0028">Amino-acid biosynthesis</keyword>
<dbReference type="Gene3D" id="3.10.20.340">
    <property type="entry name" value="ArgJ beta chain, C-terminal domain"/>
    <property type="match status" value="1"/>
</dbReference>
<comment type="catalytic activity">
    <reaction evidence="9">
        <text>L-glutamate + acetyl-CoA = N-acetyl-L-glutamate + CoA + H(+)</text>
        <dbReference type="Rhea" id="RHEA:24292"/>
        <dbReference type="ChEBI" id="CHEBI:15378"/>
        <dbReference type="ChEBI" id="CHEBI:29985"/>
        <dbReference type="ChEBI" id="CHEBI:44337"/>
        <dbReference type="ChEBI" id="CHEBI:57287"/>
        <dbReference type="ChEBI" id="CHEBI:57288"/>
        <dbReference type="EC" id="2.3.1.1"/>
    </reaction>
</comment>
<evidence type="ECO:0000256" key="9">
    <source>
        <dbReference type="HAMAP-Rule" id="MF_01106"/>
    </source>
</evidence>
<protein>
    <recommendedName>
        <fullName evidence="9">Arginine biosynthesis bifunctional protein ArgJ</fullName>
    </recommendedName>
    <domain>
        <recommendedName>
            <fullName evidence="9">Glutamate N-acetyltransferase</fullName>
            <ecNumber evidence="9">2.3.1.35</ecNumber>
        </recommendedName>
        <alternativeName>
            <fullName evidence="9">Ornithine acetyltransferase</fullName>
            <shortName evidence="9">OATase</shortName>
        </alternativeName>
        <alternativeName>
            <fullName evidence="9">Ornithine transacetylase</fullName>
        </alternativeName>
    </domain>
    <domain>
        <recommendedName>
            <fullName evidence="9">Amino-acid acetyltransferase</fullName>
            <ecNumber evidence="9">2.3.1.1</ecNumber>
        </recommendedName>
        <alternativeName>
            <fullName evidence="9">N-acetylglutamate synthase</fullName>
            <shortName evidence="9">AGSase</shortName>
        </alternativeName>
    </domain>
    <component>
        <recommendedName>
            <fullName evidence="9">Arginine biosynthesis bifunctional protein ArgJ alpha chain</fullName>
        </recommendedName>
    </component>
    <component>
        <recommendedName>
            <fullName evidence="9">Arginine biosynthesis bifunctional protein ArgJ beta chain</fullName>
        </recommendedName>
    </component>
</protein>
<evidence type="ECO:0000256" key="4">
    <source>
        <dbReference type="ARBA" id="ARBA00022605"/>
    </source>
</evidence>
<dbReference type="Proteomes" id="UP000660861">
    <property type="component" value="Unassembled WGS sequence"/>
</dbReference>
<accession>A0A926EE66</accession>
<dbReference type="Pfam" id="PF01960">
    <property type="entry name" value="ArgJ"/>
    <property type="match status" value="1"/>
</dbReference>
<dbReference type="InterPro" id="IPR042195">
    <property type="entry name" value="ArgJ_beta_C"/>
</dbReference>
<feature type="active site" description="Nucleophile" evidence="9">
    <location>
        <position position="189"/>
    </location>
</feature>
<feature type="chain" id="PRO_5038195219" description="Arginine biosynthesis bifunctional protein ArgJ beta chain" evidence="9">
    <location>
        <begin position="189"/>
        <end position="406"/>
    </location>
</feature>
<dbReference type="GO" id="GO:0005737">
    <property type="term" value="C:cytoplasm"/>
    <property type="evidence" value="ECO:0007669"/>
    <property type="project" value="UniProtKB-SubCell"/>
</dbReference>
<dbReference type="HAMAP" id="MF_01106">
    <property type="entry name" value="ArgJ"/>
    <property type="match status" value="1"/>
</dbReference>
<keyword evidence="3 9" id="KW-0055">Arginine biosynthesis</keyword>
<dbReference type="EC" id="2.3.1.1" evidence="9"/>
<feature type="binding site" evidence="9">
    <location>
        <position position="401"/>
    </location>
    <ligand>
        <name>substrate</name>
    </ligand>
</feature>
<comment type="function">
    <text evidence="9">Catalyzes two activities which are involved in the cyclic version of arginine biosynthesis: the synthesis of N-acetylglutamate from glutamate and acetyl-CoA as the acetyl donor, and of ornithine by transacetylation between N(2)-acetylornithine and glutamate.</text>
</comment>
<dbReference type="EC" id="2.3.1.35" evidence="9"/>
<evidence type="ECO:0000256" key="3">
    <source>
        <dbReference type="ARBA" id="ARBA00022571"/>
    </source>
</evidence>
<evidence type="ECO:0000313" key="10">
    <source>
        <dbReference type="EMBL" id="MBC8570549.1"/>
    </source>
</evidence>
<comment type="caution">
    <text evidence="10">The sequence shown here is derived from an EMBL/GenBank/DDBJ whole genome shotgun (WGS) entry which is preliminary data.</text>
</comment>
<dbReference type="RefSeq" id="WP_262397649.1">
    <property type="nucleotide sequence ID" value="NZ_JACRTC010000004.1"/>
</dbReference>
<feature type="binding site" evidence="9">
    <location>
        <position position="178"/>
    </location>
    <ligand>
        <name>substrate</name>
    </ligand>
</feature>
<name>A0A926EE66_9FIRM</name>
<evidence type="ECO:0000256" key="5">
    <source>
        <dbReference type="ARBA" id="ARBA00022679"/>
    </source>
</evidence>
<keyword evidence="7 9" id="KW-0511">Multifunctional enzyme</keyword>
<evidence type="ECO:0000256" key="7">
    <source>
        <dbReference type="ARBA" id="ARBA00023268"/>
    </source>
</evidence>
<dbReference type="EMBL" id="JACRTC010000004">
    <property type="protein sequence ID" value="MBC8570549.1"/>
    <property type="molecule type" value="Genomic_DNA"/>
</dbReference>
<dbReference type="InterPro" id="IPR002813">
    <property type="entry name" value="Arg_biosynth_ArgJ"/>
</dbReference>
<keyword evidence="8 9" id="KW-0012">Acyltransferase</keyword>
<dbReference type="GO" id="GO:0006592">
    <property type="term" value="P:ornithine biosynthetic process"/>
    <property type="evidence" value="ECO:0007669"/>
    <property type="project" value="TreeGrafter"/>
</dbReference>
<evidence type="ECO:0000256" key="1">
    <source>
        <dbReference type="ARBA" id="ARBA00006774"/>
    </source>
</evidence>
<gene>
    <name evidence="9 10" type="primary">argJ</name>
    <name evidence="10" type="ORF">H8709_06850</name>
</gene>
<reference evidence="10" key="1">
    <citation type="submission" date="2020-08" db="EMBL/GenBank/DDBJ databases">
        <title>Genome public.</title>
        <authorList>
            <person name="Liu C."/>
            <person name="Sun Q."/>
        </authorList>
    </citation>
    <scope>NUCLEOTIDE SEQUENCE</scope>
    <source>
        <strain evidence="10">NSJ-54</strain>
    </source>
</reference>
<dbReference type="InterPro" id="IPR016117">
    <property type="entry name" value="ArgJ-like_dom_sf"/>
</dbReference>
<organism evidence="10 11">
    <name type="scientific">Zongyangia hominis</name>
    <dbReference type="NCBI Taxonomy" id="2763677"/>
    <lineage>
        <taxon>Bacteria</taxon>
        <taxon>Bacillati</taxon>
        <taxon>Bacillota</taxon>
        <taxon>Clostridia</taxon>
        <taxon>Eubacteriales</taxon>
        <taxon>Oscillospiraceae</taxon>
        <taxon>Zongyangia</taxon>
    </lineage>
</organism>
<feature type="binding site" evidence="9">
    <location>
        <position position="406"/>
    </location>
    <ligand>
        <name>substrate</name>
    </ligand>
</feature>
<keyword evidence="9" id="KW-0963">Cytoplasm</keyword>
<feature type="site" description="Cleavage; by autolysis" evidence="9">
    <location>
        <begin position="188"/>
        <end position="189"/>
    </location>
</feature>
<keyword evidence="5 9" id="KW-0808">Transferase</keyword>
<evidence type="ECO:0000256" key="2">
    <source>
        <dbReference type="ARBA" id="ARBA00011475"/>
    </source>
</evidence>
<dbReference type="CDD" id="cd02152">
    <property type="entry name" value="OAT"/>
    <property type="match status" value="1"/>
</dbReference>